<comment type="caution">
    <text evidence="8">The sequence shown here is derived from an EMBL/GenBank/DDBJ whole genome shotgun (WGS) entry which is preliminary data.</text>
</comment>
<organism evidence="8 9">
    <name type="scientific">Tegillarca granosa</name>
    <name type="common">Malaysian cockle</name>
    <name type="synonym">Anadara granosa</name>
    <dbReference type="NCBI Taxonomy" id="220873"/>
    <lineage>
        <taxon>Eukaryota</taxon>
        <taxon>Metazoa</taxon>
        <taxon>Spiralia</taxon>
        <taxon>Lophotrochozoa</taxon>
        <taxon>Mollusca</taxon>
        <taxon>Bivalvia</taxon>
        <taxon>Autobranchia</taxon>
        <taxon>Pteriomorphia</taxon>
        <taxon>Arcoida</taxon>
        <taxon>Arcoidea</taxon>
        <taxon>Arcidae</taxon>
        <taxon>Tegillarca</taxon>
    </lineage>
</organism>
<name>A0ABQ9F999_TEGGR</name>
<feature type="transmembrane region" description="Helical" evidence="6">
    <location>
        <begin position="107"/>
        <end position="132"/>
    </location>
</feature>
<dbReference type="InterPro" id="IPR006634">
    <property type="entry name" value="TLC-dom"/>
</dbReference>
<evidence type="ECO:0000256" key="1">
    <source>
        <dbReference type="ARBA" id="ARBA00004141"/>
    </source>
</evidence>
<dbReference type="PANTHER" id="PTHR13439">
    <property type="entry name" value="CT120 PROTEIN"/>
    <property type="match status" value="1"/>
</dbReference>
<dbReference type="InterPro" id="IPR050846">
    <property type="entry name" value="TLCD"/>
</dbReference>
<reference evidence="8 9" key="1">
    <citation type="submission" date="2022-12" db="EMBL/GenBank/DDBJ databases">
        <title>Chromosome-level genome of Tegillarca granosa.</title>
        <authorList>
            <person name="Kim J."/>
        </authorList>
    </citation>
    <scope>NUCLEOTIDE SEQUENCE [LARGE SCALE GENOMIC DNA]</scope>
    <source>
        <strain evidence="8">Teg-2019</strain>
        <tissue evidence="8">Adductor muscle</tissue>
    </source>
</reference>
<keyword evidence="9" id="KW-1185">Reference proteome</keyword>
<evidence type="ECO:0000313" key="9">
    <source>
        <dbReference type="Proteomes" id="UP001217089"/>
    </source>
</evidence>
<feature type="transmembrane region" description="Helical" evidence="6">
    <location>
        <begin position="66"/>
        <end position="87"/>
    </location>
</feature>
<keyword evidence="2 5" id="KW-0812">Transmembrane</keyword>
<keyword evidence="4 5" id="KW-0472">Membrane</keyword>
<evidence type="ECO:0000256" key="2">
    <source>
        <dbReference type="ARBA" id="ARBA00022692"/>
    </source>
</evidence>
<feature type="domain" description="TLC" evidence="7">
    <location>
        <begin position="1"/>
        <end position="145"/>
    </location>
</feature>
<evidence type="ECO:0000256" key="3">
    <source>
        <dbReference type="ARBA" id="ARBA00022989"/>
    </source>
</evidence>
<accession>A0ABQ9F999</accession>
<evidence type="ECO:0000313" key="8">
    <source>
        <dbReference type="EMBL" id="KAJ8312791.1"/>
    </source>
</evidence>
<keyword evidence="3 6" id="KW-1133">Transmembrane helix</keyword>
<dbReference type="Proteomes" id="UP001217089">
    <property type="component" value="Unassembled WGS sequence"/>
</dbReference>
<evidence type="ECO:0000256" key="5">
    <source>
        <dbReference type="PROSITE-ProRule" id="PRU00205"/>
    </source>
</evidence>
<protein>
    <recommendedName>
        <fullName evidence="7">TLC domain-containing protein</fullName>
    </recommendedName>
</protein>
<gene>
    <name evidence="8" type="ORF">KUTeg_010164</name>
</gene>
<evidence type="ECO:0000256" key="4">
    <source>
        <dbReference type="ARBA" id="ARBA00023136"/>
    </source>
</evidence>
<sequence length="145" mass="17324">MPYFYYDTWAKYMSYWHSHPQFHSKGHYYGIKKFVLQDKAMMIHHIVLPNAIFPVIIFFRKGIGDYFVGLFYQVELAVPFIAVRNVLVQYAQFSNISVWRVPSAIPIKCNIGCLSILVLQIYWLCLMVRGAFRVFYKIYQRRFTD</sequence>
<dbReference type="EMBL" id="JARBDR010000440">
    <property type="protein sequence ID" value="KAJ8312791.1"/>
    <property type="molecule type" value="Genomic_DNA"/>
</dbReference>
<comment type="subcellular location">
    <subcellularLocation>
        <location evidence="1">Membrane</location>
        <topology evidence="1">Multi-pass membrane protein</topology>
    </subcellularLocation>
</comment>
<evidence type="ECO:0000256" key="6">
    <source>
        <dbReference type="SAM" id="Phobius"/>
    </source>
</evidence>
<dbReference type="PANTHER" id="PTHR13439:SF66">
    <property type="entry name" value="BCDNA.GH12326"/>
    <property type="match status" value="1"/>
</dbReference>
<evidence type="ECO:0000259" key="7">
    <source>
        <dbReference type="PROSITE" id="PS50922"/>
    </source>
</evidence>
<dbReference type="PROSITE" id="PS50922">
    <property type="entry name" value="TLC"/>
    <property type="match status" value="1"/>
</dbReference>
<proteinExistence type="predicted"/>
<feature type="transmembrane region" description="Helical" evidence="6">
    <location>
        <begin position="42"/>
        <end position="59"/>
    </location>
</feature>